<accession>A0A955L7K0</accession>
<proteinExistence type="predicted"/>
<feature type="transmembrane region" description="Helical" evidence="1">
    <location>
        <begin position="106"/>
        <end position="127"/>
    </location>
</feature>
<dbReference type="Proteomes" id="UP000754563">
    <property type="component" value="Unassembled WGS sequence"/>
</dbReference>
<sequence>MAQSRKPFEKFRNILYSILGIVVTFIVIRAFLKLIGANEASMFVNLWYEFTDVLIQPWVGMFPDIRLGSRSVIDISSVIGAMFYVIIAVVFEVGSEELESSTTEKLLYSLGNGIFKVIEFVLALRFALKLFNASTSSSFVRFIYAISDIVHDPFIGIVKDFQYEGVVIEFTTAIAFIIILLLDVAFDGVLRALFDRRKLR</sequence>
<reference evidence="2" key="1">
    <citation type="submission" date="2020-04" db="EMBL/GenBank/DDBJ databases">
        <authorList>
            <person name="Zhang T."/>
        </authorList>
    </citation>
    <scope>NUCLEOTIDE SEQUENCE</scope>
    <source>
        <strain evidence="2">HKST-UBA11</strain>
    </source>
</reference>
<dbReference type="AlphaFoldDB" id="A0A955L7K0"/>
<feature type="transmembrane region" description="Helical" evidence="1">
    <location>
        <begin position="14"/>
        <end position="32"/>
    </location>
</feature>
<organism evidence="2 3">
    <name type="scientific">Candidatus Dojkabacteria bacterium</name>
    <dbReference type="NCBI Taxonomy" id="2099670"/>
    <lineage>
        <taxon>Bacteria</taxon>
        <taxon>Candidatus Dojkabacteria</taxon>
    </lineage>
</organism>
<feature type="transmembrane region" description="Helical" evidence="1">
    <location>
        <begin position="170"/>
        <end position="194"/>
    </location>
</feature>
<protein>
    <submittedName>
        <fullName evidence="2">YggT family protein</fullName>
    </submittedName>
</protein>
<reference evidence="2" key="2">
    <citation type="journal article" date="2021" name="Microbiome">
        <title>Successional dynamics and alternative stable states in a saline activated sludge microbial community over 9 years.</title>
        <authorList>
            <person name="Wang Y."/>
            <person name="Ye J."/>
            <person name="Ju F."/>
            <person name="Liu L."/>
            <person name="Boyd J.A."/>
            <person name="Deng Y."/>
            <person name="Parks D.H."/>
            <person name="Jiang X."/>
            <person name="Yin X."/>
            <person name="Woodcroft B.J."/>
            <person name="Tyson G.W."/>
            <person name="Hugenholtz P."/>
            <person name="Polz M.F."/>
            <person name="Zhang T."/>
        </authorList>
    </citation>
    <scope>NUCLEOTIDE SEQUENCE</scope>
    <source>
        <strain evidence="2">HKST-UBA11</strain>
    </source>
</reference>
<keyword evidence="1" id="KW-0472">Membrane</keyword>
<gene>
    <name evidence="2" type="ORF">KC717_02470</name>
</gene>
<dbReference type="EMBL" id="JAGQLH010000022">
    <property type="protein sequence ID" value="MCA9385487.1"/>
    <property type="molecule type" value="Genomic_DNA"/>
</dbReference>
<evidence type="ECO:0000313" key="2">
    <source>
        <dbReference type="EMBL" id="MCA9385487.1"/>
    </source>
</evidence>
<feature type="transmembrane region" description="Helical" evidence="1">
    <location>
        <begin position="71"/>
        <end position="94"/>
    </location>
</feature>
<keyword evidence="1" id="KW-1133">Transmembrane helix</keyword>
<evidence type="ECO:0000256" key="1">
    <source>
        <dbReference type="SAM" id="Phobius"/>
    </source>
</evidence>
<keyword evidence="1" id="KW-0812">Transmembrane</keyword>
<comment type="caution">
    <text evidence="2">The sequence shown here is derived from an EMBL/GenBank/DDBJ whole genome shotgun (WGS) entry which is preliminary data.</text>
</comment>
<name>A0A955L7K0_9BACT</name>
<evidence type="ECO:0000313" key="3">
    <source>
        <dbReference type="Proteomes" id="UP000754563"/>
    </source>
</evidence>